<gene>
    <name evidence="11" type="ORF">AWN73_06525</name>
</gene>
<dbReference type="GO" id="GO:0022857">
    <property type="term" value="F:transmembrane transporter activity"/>
    <property type="evidence" value="ECO:0007669"/>
    <property type="project" value="TreeGrafter"/>
</dbReference>
<keyword evidence="5 9" id="KW-0812">Transmembrane</keyword>
<comment type="similarity">
    <text evidence="8">Belongs to the TRAP transporter small permease family.</text>
</comment>
<dbReference type="RefSeq" id="WP_043662242.1">
    <property type="nucleotide sequence ID" value="NZ_CANCWB010000001.1"/>
</dbReference>
<evidence type="ECO:0000313" key="11">
    <source>
        <dbReference type="EMBL" id="PPV11956.1"/>
    </source>
</evidence>
<evidence type="ECO:0000256" key="5">
    <source>
        <dbReference type="ARBA" id="ARBA00022692"/>
    </source>
</evidence>
<evidence type="ECO:0000256" key="9">
    <source>
        <dbReference type="SAM" id="Phobius"/>
    </source>
</evidence>
<dbReference type="Proteomes" id="UP000238081">
    <property type="component" value="Unassembled WGS sequence"/>
</dbReference>
<keyword evidence="4" id="KW-0997">Cell inner membrane</keyword>
<keyword evidence="7 9" id="KW-0472">Membrane</keyword>
<evidence type="ECO:0000313" key="12">
    <source>
        <dbReference type="Proteomes" id="UP000238081"/>
    </source>
</evidence>
<dbReference type="Pfam" id="PF04290">
    <property type="entry name" value="DctQ"/>
    <property type="match status" value="1"/>
</dbReference>
<dbReference type="PANTHER" id="PTHR35011">
    <property type="entry name" value="2,3-DIKETO-L-GULONATE TRAP TRANSPORTER SMALL PERMEASE PROTEIN YIAM"/>
    <property type="match status" value="1"/>
</dbReference>
<sequence>MKLLNWLDNYFEELLMIILLILMTLIMGVQVCSRYMFNNSLSWSEEVTRYLFIWSGFISISYCTKKCISIKIEQFVEAFPKKGRAIFKIINHTIELIFFFYLMPFSVLYLKSSIESGQVSPACGIPMYLVQSAPLIGFSLAIIRIIQRWIIEFKVCREG</sequence>
<evidence type="ECO:0000256" key="1">
    <source>
        <dbReference type="ARBA" id="ARBA00004429"/>
    </source>
</evidence>
<dbReference type="AlphaFoldDB" id="A0A2S7F4Y1"/>
<dbReference type="EMBL" id="LRDH01000173">
    <property type="protein sequence ID" value="PPV11956.1"/>
    <property type="molecule type" value="Genomic_DNA"/>
</dbReference>
<proteinExistence type="inferred from homology"/>
<evidence type="ECO:0000256" key="2">
    <source>
        <dbReference type="ARBA" id="ARBA00022448"/>
    </source>
</evidence>
<feature type="transmembrane region" description="Helical" evidence="9">
    <location>
        <begin position="125"/>
        <end position="146"/>
    </location>
</feature>
<keyword evidence="6 9" id="KW-1133">Transmembrane helix</keyword>
<evidence type="ECO:0000256" key="7">
    <source>
        <dbReference type="ARBA" id="ARBA00023136"/>
    </source>
</evidence>
<keyword evidence="3" id="KW-1003">Cell membrane</keyword>
<feature type="domain" description="Tripartite ATP-independent periplasmic transporters DctQ component" evidence="10">
    <location>
        <begin position="23"/>
        <end position="150"/>
    </location>
</feature>
<accession>A0A2S7F4Y1</accession>
<evidence type="ECO:0000259" key="10">
    <source>
        <dbReference type="Pfam" id="PF04290"/>
    </source>
</evidence>
<dbReference type="InterPro" id="IPR007387">
    <property type="entry name" value="TRAP_DctQ"/>
</dbReference>
<protein>
    <submittedName>
        <fullName evidence="11">C4-dicarboxylate ABC transporter substrate-binding protein</fullName>
    </submittedName>
</protein>
<evidence type="ECO:0000256" key="3">
    <source>
        <dbReference type="ARBA" id="ARBA00022475"/>
    </source>
</evidence>
<organism evidence="11 12">
    <name type="scientific">Clostridium butyricum</name>
    <dbReference type="NCBI Taxonomy" id="1492"/>
    <lineage>
        <taxon>Bacteria</taxon>
        <taxon>Bacillati</taxon>
        <taxon>Bacillota</taxon>
        <taxon>Clostridia</taxon>
        <taxon>Eubacteriales</taxon>
        <taxon>Clostridiaceae</taxon>
        <taxon>Clostridium</taxon>
    </lineage>
</organism>
<keyword evidence="2" id="KW-0813">Transport</keyword>
<name>A0A2S7F4Y1_CLOBU</name>
<comment type="caution">
    <text evidence="11">The sequence shown here is derived from an EMBL/GenBank/DDBJ whole genome shotgun (WGS) entry which is preliminary data.</text>
</comment>
<reference evidence="11 12" key="1">
    <citation type="submission" date="2016-01" db="EMBL/GenBank/DDBJ databases">
        <title>Characterization of the Clostridium difficile lineages that are prevalent in Hong Kong and China.</title>
        <authorList>
            <person name="Kwok J.S.-L."/>
            <person name="Lam W.-Y."/>
            <person name="Ip M."/>
            <person name="Chan T.-F."/>
            <person name="Hawkey P.M."/>
            <person name="Tsui S.K.-W."/>
        </authorList>
    </citation>
    <scope>NUCLEOTIDE SEQUENCE [LARGE SCALE GENOMIC DNA]</scope>
    <source>
        <strain evidence="11 12">300064</strain>
    </source>
</reference>
<dbReference type="PANTHER" id="PTHR35011:SF2">
    <property type="entry name" value="2,3-DIKETO-L-GULONATE TRAP TRANSPORTER SMALL PERMEASE PROTEIN YIAM"/>
    <property type="match status" value="1"/>
</dbReference>
<dbReference type="InterPro" id="IPR055348">
    <property type="entry name" value="DctQ"/>
</dbReference>
<comment type="subcellular location">
    <subcellularLocation>
        <location evidence="1">Cell inner membrane</location>
        <topology evidence="1">Multi-pass membrane protein</topology>
    </subcellularLocation>
</comment>
<evidence type="ECO:0000256" key="4">
    <source>
        <dbReference type="ARBA" id="ARBA00022519"/>
    </source>
</evidence>
<dbReference type="GO" id="GO:0015740">
    <property type="term" value="P:C4-dicarboxylate transport"/>
    <property type="evidence" value="ECO:0007669"/>
    <property type="project" value="TreeGrafter"/>
</dbReference>
<evidence type="ECO:0000256" key="6">
    <source>
        <dbReference type="ARBA" id="ARBA00022989"/>
    </source>
</evidence>
<evidence type="ECO:0000256" key="8">
    <source>
        <dbReference type="ARBA" id="ARBA00038436"/>
    </source>
</evidence>
<feature type="transmembrane region" description="Helical" evidence="9">
    <location>
        <begin position="89"/>
        <end position="110"/>
    </location>
</feature>
<dbReference type="GO" id="GO:0005886">
    <property type="term" value="C:plasma membrane"/>
    <property type="evidence" value="ECO:0007669"/>
    <property type="project" value="UniProtKB-SubCell"/>
</dbReference>
<feature type="transmembrane region" description="Helical" evidence="9">
    <location>
        <begin position="14"/>
        <end position="37"/>
    </location>
</feature>